<evidence type="ECO:0000313" key="2">
    <source>
        <dbReference type="Proteomes" id="UP001642464"/>
    </source>
</evidence>
<accession>A0ABP0IXH8</accession>
<sequence length="51" mass="5618">MGSSVNIFLTCLAWTVLLYIPYAHYMSAFSYANGDEPSELAEGIPATIFQN</sequence>
<evidence type="ECO:0000313" key="1">
    <source>
        <dbReference type="EMBL" id="CAK9006809.1"/>
    </source>
</evidence>
<dbReference type="Proteomes" id="UP001642464">
    <property type="component" value="Unassembled WGS sequence"/>
</dbReference>
<organism evidence="1 2">
    <name type="scientific">Durusdinium trenchii</name>
    <dbReference type="NCBI Taxonomy" id="1381693"/>
    <lineage>
        <taxon>Eukaryota</taxon>
        <taxon>Sar</taxon>
        <taxon>Alveolata</taxon>
        <taxon>Dinophyceae</taxon>
        <taxon>Suessiales</taxon>
        <taxon>Symbiodiniaceae</taxon>
        <taxon>Durusdinium</taxon>
    </lineage>
</organism>
<gene>
    <name evidence="1" type="ORF">SCF082_LOCUS9189</name>
</gene>
<reference evidence="1 2" key="1">
    <citation type="submission" date="2024-02" db="EMBL/GenBank/DDBJ databases">
        <authorList>
            <person name="Chen Y."/>
            <person name="Shah S."/>
            <person name="Dougan E. K."/>
            <person name="Thang M."/>
            <person name="Chan C."/>
        </authorList>
    </citation>
    <scope>NUCLEOTIDE SEQUENCE [LARGE SCALE GENOMIC DNA]</scope>
</reference>
<dbReference type="EMBL" id="CAXAMM010005313">
    <property type="protein sequence ID" value="CAK9006809.1"/>
    <property type="molecule type" value="Genomic_DNA"/>
</dbReference>
<proteinExistence type="predicted"/>
<protein>
    <submittedName>
        <fullName evidence="1">RING-type domain-containing protein</fullName>
    </submittedName>
</protein>
<name>A0ABP0IXH8_9DINO</name>
<comment type="caution">
    <text evidence="1">The sequence shown here is derived from an EMBL/GenBank/DDBJ whole genome shotgun (WGS) entry which is preliminary data.</text>
</comment>
<keyword evidence="2" id="KW-1185">Reference proteome</keyword>